<evidence type="ECO:0000313" key="2">
    <source>
        <dbReference type="EMBL" id="CCC48425.1"/>
    </source>
</evidence>
<accession>G0TWT7</accession>
<dbReference type="AlphaFoldDB" id="G0TWT7"/>
<evidence type="ECO:0000256" key="1">
    <source>
        <dbReference type="SAM" id="MobiDB-lite"/>
    </source>
</evidence>
<proteinExistence type="predicted"/>
<name>G0TWT7_TRYVY</name>
<organism evidence="2">
    <name type="scientific">Trypanosoma vivax (strain Y486)</name>
    <dbReference type="NCBI Taxonomy" id="1055687"/>
    <lineage>
        <taxon>Eukaryota</taxon>
        <taxon>Discoba</taxon>
        <taxon>Euglenozoa</taxon>
        <taxon>Kinetoplastea</taxon>
        <taxon>Metakinetoplastina</taxon>
        <taxon>Trypanosomatida</taxon>
        <taxon>Trypanosomatidae</taxon>
        <taxon>Trypanosoma</taxon>
        <taxon>Duttonella</taxon>
    </lineage>
</organism>
<reference evidence="2" key="1">
    <citation type="journal article" date="2012" name="Proc. Natl. Acad. Sci. U.S.A.">
        <title>Antigenic diversity is generated by distinct evolutionary mechanisms in African trypanosome species.</title>
        <authorList>
            <person name="Jackson A.P."/>
            <person name="Berry A."/>
            <person name="Aslett M."/>
            <person name="Allison H.C."/>
            <person name="Burton P."/>
            <person name="Vavrova-Anderson J."/>
            <person name="Brown R."/>
            <person name="Browne H."/>
            <person name="Corton N."/>
            <person name="Hauser H."/>
            <person name="Gamble J."/>
            <person name="Gilderthorp R."/>
            <person name="Marcello L."/>
            <person name="McQuillan J."/>
            <person name="Otto T.D."/>
            <person name="Quail M.A."/>
            <person name="Sanders M.J."/>
            <person name="van Tonder A."/>
            <person name="Ginger M.L."/>
            <person name="Field M.C."/>
            <person name="Barry J.D."/>
            <person name="Hertz-Fowler C."/>
            <person name="Berriman M."/>
        </authorList>
    </citation>
    <scope>NUCLEOTIDE SEQUENCE</scope>
    <source>
        <strain evidence="2">Y486</strain>
    </source>
</reference>
<gene>
    <name evidence="2" type="ORF">TVY486_0602160</name>
</gene>
<sequence length="1144" mass="125371">MVVGTMATSPSPVATASVTASVIPQTSVVLLSSTVTVNFVYHVSACSQLAFSESVAITAIAPPSHPTLLLTLSPLHRVRDARVLLTSFNKLATHDITASGVKDCGVWHQLDLNRAMRRTARQRVARDSQVMTYSTLISANVCGEKELERQESGCDSTDIVETVVAKQDEQVSTRENEDVLELVLESSDDETKASPRETAANTSDSCDYGDDVGIQFILDLLQTATPVDDIPYDHNNLPVVLSCCINVVSTPPLHWMNLSYPSITVSSFYNSSPPPDLMKNDGRVIDEEGYIILAGQRLYDFFICPRVAYATAPGILTTFGYVDVSVTAVELQQEHLNNGWSVVLLSPLPVLAEDFVCAFVLSCEPRLEAVSLETHENIPWSVRHHAVYTSMTAIGEKLPDNGIASTLYFFHSDHTFCTHLLAHMQLAHSACKSCLAGTVKVAVDRCMPDCHSNVWVVTEGSSVLLGLRRGFLCTRGVALISNSILRAAAAACDQTPPTLPVAGYAESLRGKVSLLSAALELVLQSTPGGGSSAPEFTLGASDSVGSAIARAWSLCLLSHEHGWSELLRQERQILSHGLFSNFWRANDWCLQRRYLEEVYATLVFLSSAFVVASLRHSCCDPWALVQCSDDPLPQLSTAGEEVVSLSGGMHLTLVRYLVSSLWRRSSPRVYGFLVPPINFVAAVSYVAKLDQRTLDYNVSLYLEPDADALSQCPRDLKAGCTQTKAVWEIDIPFTLLHFSVRGHRHSGKHSVTKAEDTAPYTCCVDNSLQFYWRVSGYDWMRGISQQASFTMMMGSEGCSSSNMCPPSADRSSSTEGTGGVDRMGSDAHCVQLVLLVLNNKIAPASLSMKIEHARFWSGLSDPTETLAYQAILGCVIMEAVLEGTSNKSEADCVFTSLLNQLLEDLINRRSNDSVEDPAVSLVLGALEAQNVDVRSLHSRLHSDISARLSYFVYRARGISPNNYERKRQREVSHVELCDSVSSRRLTERMIVHLRTMEAYQASATHALYKQQGTRRLMLNLRRTSHVDPVAVETPKQVMPTLREPSDLATSIARTMYASLNSNEPGAIAARRSALFLLLPLCLLLSSNRRVSEAQECSSATKVQAMRDVYQSLTHGTAEASYFINDTFILHVFYSILQEGDGASS</sequence>
<dbReference type="EMBL" id="HE573022">
    <property type="protein sequence ID" value="CCC48425.1"/>
    <property type="molecule type" value="Genomic_DNA"/>
</dbReference>
<feature type="region of interest" description="Disordered" evidence="1">
    <location>
        <begin position="184"/>
        <end position="205"/>
    </location>
</feature>
<protein>
    <submittedName>
        <fullName evidence="2">Uncharacterized protein</fullName>
    </submittedName>
</protein>
<dbReference type="VEuPathDB" id="TriTrypDB:TvY486_0602160"/>